<evidence type="ECO:0000313" key="4">
    <source>
        <dbReference type="Proteomes" id="UP000244978"/>
    </source>
</evidence>
<proteinExistence type="predicted"/>
<dbReference type="PANTHER" id="PTHR43798:SF31">
    <property type="entry name" value="AB HYDROLASE SUPERFAMILY PROTEIN YCLE"/>
    <property type="match status" value="1"/>
</dbReference>
<dbReference type="PANTHER" id="PTHR43798">
    <property type="entry name" value="MONOACYLGLYCEROL LIPASE"/>
    <property type="match status" value="1"/>
</dbReference>
<dbReference type="AlphaFoldDB" id="A0A2U1T3E6"/>
<dbReference type="EMBL" id="QEEX01000001">
    <property type="protein sequence ID" value="PWB98411.1"/>
    <property type="molecule type" value="Genomic_DNA"/>
</dbReference>
<name>A0A2U1T3E6_9MICO</name>
<sequence length="269" mass="29108">MSAQTHARWWNGAVDATPQPQFVLSSDGLKLATYDFGDLDAPPVVALHGFAASALVNWQVTGWIRDLTRAGHRVIAVDQRGHGQSDKPYDPERYTMELFVDDLSQVLNTYMLGDVSLLGYSLGSRVSWLAAPALPHLVTRAVLGGLPEGDPLTRFDLEAARDYVRTGRMIEDPLTSAFVMMAARVPGNDLESLISLVEGLRGGLQADTTNAPGQPLLLGTGTDDLIIDQSRRLAESAPHARFVEIPDRNHFSAPSSGAFRTAAVAFLSE</sequence>
<dbReference type="GO" id="GO:0016020">
    <property type="term" value="C:membrane"/>
    <property type="evidence" value="ECO:0007669"/>
    <property type="project" value="TreeGrafter"/>
</dbReference>
<evidence type="ECO:0000256" key="1">
    <source>
        <dbReference type="ARBA" id="ARBA00022801"/>
    </source>
</evidence>
<keyword evidence="4" id="KW-1185">Reference proteome</keyword>
<evidence type="ECO:0000259" key="2">
    <source>
        <dbReference type="Pfam" id="PF00561"/>
    </source>
</evidence>
<accession>A0A2U1T3E6</accession>
<dbReference type="SUPFAM" id="SSF53474">
    <property type="entry name" value="alpha/beta-Hydrolases"/>
    <property type="match status" value="1"/>
</dbReference>
<organism evidence="3 4">
    <name type="scientific">Homoserinimonas hongtaonis</name>
    <dbReference type="NCBI Taxonomy" id="2079791"/>
    <lineage>
        <taxon>Bacteria</taxon>
        <taxon>Bacillati</taxon>
        <taxon>Actinomycetota</taxon>
        <taxon>Actinomycetes</taxon>
        <taxon>Micrococcales</taxon>
        <taxon>Microbacteriaceae</taxon>
        <taxon>Homoserinimonas</taxon>
    </lineage>
</organism>
<comment type="caution">
    <text evidence="3">The sequence shown here is derived from an EMBL/GenBank/DDBJ whole genome shotgun (WGS) entry which is preliminary data.</text>
</comment>
<dbReference type="InterPro" id="IPR029058">
    <property type="entry name" value="AB_hydrolase_fold"/>
</dbReference>
<gene>
    <name evidence="3" type="ORF">DF220_03570</name>
</gene>
<dbReference type="Pfam" id="PF00561">
    <property type="entry name" value="Abhydrolase_1"/>
    <property type="match status" value="1"/>
</dbReference>
<dbReference type="InterPro" id="IPR000073">
    <property type="entry name" value="AB_hydrolase_1"/>
</dbReference>
<dbReference type="InterPro" id="IPR050266">
    <property type="entry name" value="AB_hydrolase_sf"/>
</dbReference>
<evidence type="ECO:0000313" key="3">
    <source>
        <dbReference type="EMBL" id="PWB98411.1"/>
    </source>
</evidence>
<keyword evidence="1 3" id="KW-0378">Hydrolase</keyword>
<dbReference type="Proteomes" id="UP000244978">
    <property type="component" value="Unassembled WGS sequence"/>
</dbReference>
<dbReference type="Gene3D" id="3.40.50.1820">
    <property type="entry name" value="alpha/beta hydrolase"/>
    <property type="match status" value="1"/>
</dbReference>
<protein>
    <submittedName>
        <fullName evidence="3">Alpha/beta hydrolase</fullName>
    </submittedName>
</protein>
<dbReference type="GO" id="GO:0016787">
    <property type="term" value="F:hydrolase activity"/>
    <property type="evidence" value="ECO:0007669"/>
    <property type="project" value="UniProtKB-KW"/>
</dbReference>
<feature type="domain" description="AB hydrolase-1" evidence="2">
    <location>
        <begin position="42"/>
        <end position="252"/>
    </location>
</feature>
<reference evidence="4" key="1">
    <citation type="submission" date="2018-04" db="EMBL/GenBank/DDBJ databases">
        <authorList>
            <person name="Liu S."/>
            <person name="Wang Z."/>
            <person name="Li J."/>
        </authorList>
    </citation>
    <scope>NUCLEOTIDE SEQUENCE [LARGE SCALE GENOMIC DNA]</scope>
    <source>
        <strain evidence="4">S1194</strain>
    </source>
</reference>